<keyword evidence="1" id="KW-1133">Transmembrane helix</keyword>
<feature type="transmembrane region" description="Helical" evidence="1">
    <location>
        <begin position="230"/>
        <end position="250"/>
    </location>
</feature>
<name>A0AA35VDF5_LACSI</name>
<keyword evidence="3" id="KW-1185">Reference proteome</keyword>
<feature type="transmembrane region" description="Helical" evidence="1">
    <location>
        <begin position="98"/>
        <end position="122"/>
    </location>
</feature>
<feature type="transmembrane region" description="Helical" evidence="1">
    <location>
        <begin position="143"/>
        <end position="168"/>
    </location>
</feature>
<reference evidence="2" key="1">
    <citation type="submission" date="2023-04" db="EMBL/GenBank/DDBJ databases">
        <authorList>
            <person name="Vijverberg K."/>
            <person name="Xiong W."/>
            <person name="Schranz E."/>
        </authorList>
    </citation>
    <scope>NUCLEOTIDE SEQUENCE</scope>
</reference>
<dbReference type="PANTHER" id="PTHR33133">
    <property type="entry name" value="OS08G0107100 PROTEIN-RELATED"/>
    <property type="match status" value="1"/>
</dbReference>
<proteinExistence type="predicted"/>
<gene>
    <name evidence="2" type="ORF">LSALG_LOCUS7191</name>
</gene>
<evidence type="ECO:0000313" key="3">
    <source>
        <dbReference type="Proteomes" id="UP001177003"/>
    </source>
</evidence>
<feature type="transmembrane region" description="Helical" evidence="1">
    <location>
        <begin position="30"/>
        <end position="50"/>
    </location>
</feature>
<organism evidence="2 3">
    <name type="scientific">Lactuca saligna</name>
    <name type="common">Willowleaf lettuce</name>
    <dbReference type="NCBI Taxonomy" id="75948"/>
    <lineage>
        <taxon>Eukaryota</taxon>
        <taxon>Viridiplantae</taxon>
        <taxon>Streptophyta</taxon>
        <taxon>Embryophyta</taxon>
        <taxon>Tracheophyta</taxon>
        <taxon>Spermatophyta</taxon>
        <taxon>Magnoliopsida</taxon>
        <taxon>eudicotyledons</taxon>
        <taxon>Gunneridae</taxon>
        <taxon>Pentapetalae</taxon>
        <taxon>asterids</taxon>
        <taxon>campanulids</taxon>
        <taxon>Asterales</taxon>
        <taxon>Asteraceae</taxon>
        <taxon>Cichorioideae</taxon>
        <taxon>Cichorieae</taxon>
        <taxon>Lactucinae</taxon>
        <taxon>Lactuca</taxon>
    </lineage>
</organism>
<feature type="transmembrane region" description="Helical" evidence="1">
    <location>
        <begin position="270"/>
        <end position="296"/>
    </location>
</feature>
<dbReference type="Proteomes" id="UP001177003">
    <property type="component" value="Chromosome 1"/>
</dbReference>
<dbReference type="PANTHER" id="PTHR33133:SF51">
    <property type="entry name" value="THH1_TOM1_TOM3 DOMAIN-CONTAINING PROTEIN"/>
    <property type="match status" value="1"/>
</dbReference>
<dbReference type="AlphaFoldDB" id="A0AA35VDF5"/>
<dbReference type="EMBL" id="OX465077">
    <property type="protein sequence ID" value="CAI9266649.1"/>
    <property type="molecule type" value="Genomic_DNA"/>
</dbReference>
<keyword evidence="1" id="KW-0812">Transmembrane</keyword>
<accession>A0AA35VDF5</accession>
<keyword evidence="1" id="KW-0472">Membrane</keyword>
<evidence type="ECO:0000313" key="2">
    <source>
        <dbReference type="EMBL" id="CAI9266649.1"/>
    </source>
</evidence>
<feature type="transmembrane region" description="Helical" evidence="1">
    <location>
        <begin position="180"/>
        <end position="209"/>
    </location>
</feature>
<evidence type="ECO:0000256" key="1">
    <source>
        <dbReference type="SAM" id="Phobius"/>
    </source>
</evidence>
<protein>
    <submittedName>
        <fullName evidence="2">Uncharacterized protein</fullName>
    </submittedName>
</protein>
<sequence>MDKPQEEMQFLGLLGIYKETIKTIVSWRKIFTQITLTFILPLAFIFLAHMEVSNLISRKIIHTDFQKHITRPGTLRYNKLSDALRSEWITYWLLKATYFTFFIIFSLLSTSAVVYTVASIYTSTNNLTFNTVIGIVPKVWKRLVVTFLCAFVIFFVYNMIAILILVFYMVHFPDNTFGVVVFHVMLVLYFVGFAYMSIIWQMACVVSVLESCYGVRAMMKSMDLIKGKRWVAIIVVSKLVLSFFAMQIVFEVFVVNGGELGVGVWRRLGFGVLCLVAVLMLFLFGLVVQTILYLVCKSYHHESIDKSSLADFLENYLGDYEALNGDDNVQVQLEQANV</sequence>